<protein>
    <submittedName>
        <fullName evidence="1">Uncharacterized protein</fullName>
    </submittedName>
</protein>
<comment type="caution">
    <text evidence="1">The sequence shown here is derived from an EMBL/GenBank/DDBJ whole genome shotgun (WGS) entry which is preliminary data.</text>
</comment>
<reference evidence="1 2" key="1">
    <citation type="journal article" date="2019" name="Commun. Biol.">
        <title>The bagworm genome reveals a unique fibroin gene that provides high tensile strength.</title>
        <authorList>
            <person name="Kono N."/>
            <person name="Nakamura H."/>
            <person name="Ohtoshi R."/>
            <person name="Tomita M."/>
            <person name="Numata K."/>
            <person name="Arakawa K."/>
        </authorList>
    </citation>
    <scope>NUCLEOTIDE SEQUENCE [LARGE SCALE GENOMIC DNA]</scope>
</reference>
<dbReference type="Proteomes" id="UP000299102">
    <property type="component" value="Unassembled WGS sequence"/>
</dbReference>
<dbReference type="EMBL" id="BGZK01002145">
    <property type="protein sequence ID" value="GBP91152.1"/>
    <property type="molecule type" value="Genomic_DNA"/>
</dbReference>
<accession>A0A4C1ZUL9</accession>
<organism evidence="1 2">
    <name type="scientific">Eumeta variegata</name>
    <name type="common">Bagworm moth</name>
    <name type="synonym">Eumeta japonica</name>
    <dbReference type="NCBI Taxonomy" id="151549"/>
    <lineage>
        <taxon>Eukaryota</taxon>
        <taxon>Metazoa</taxon>
        <taxon>Ecdysozoa</taxon>
        <taxon>Arthropoda</taxon>
        <taxon>Hexapoda</taxon>
        <taxon>Insecta</taxon>
        <taxon>Pterygota</taxon>
        <taxon>Neoptera</taxon>
        <taxon>Endopterygota</taxon>
        <taxon>Lepidoptera</taxon>
        <taxon>Glossata</taxon>
        <taxon>Ditrysia</taxon>
        <taxon>Tineoidea</taxon>
        <taxon>Psychidae</taxon>
        <taxon>Oiketicinae</taxon>
        <taxon>Eumeta</taxon>
    </lineage>
</organism>
<evidence type="ECO:0000313" key="2">
    <source>
        <dbReference type="Proteomes" id="UP000299102"/>
    </source>
</evidence>
<gene>
    <name evidence="1" type="ORF">EVAR_66317_1</name>
</gene>
<name>A0A4C1ZUL9_EUMVA</name>
<dbReference type="AlphaFoldDB" id="A0A4C1ZUL9"/>
<evidence type="ECO:0000313" key="1">
    <source>
        <dbReference type="EMBL" id="GBP91152.1"/>
    </source>
</evidence>
<sequence length="114" mass="12263">MNTRRSDRSPGPRAAAGTIDAVNRAIRYVFVPRGGGSGPAAPSADVRAGVGRWVLITRAGRERRISRGTTGSLTKPLGHTLHMKISPVFITCKCAPALRAARRERNNDESFGRP</sequence>
<proteinExistence type="predicted"/>
<keyword evidence="2" id="KW-1185">Reference proteome</keyword>